<evidence type="ECO:0000256" key="2">
    <source>
        <dbReference type="ARBA" id="ARBA00022741"/>
    </source>
</evidence>
<comment type="caution">
    <text evidence="7">The sequence shown here is derived from an EMBL/GenBank/DDBJ whole genome shotgun (WGS) entry which is preliminary data.</text>
</comment>
<dbReference type="CDD" id="cd14014">
    <property type="entry name" value="STKc_PknB_like"/>
    <property type="match status" value="1"/>
</dbReference>
<dbReference type="EC" id="2.7.11.1" evidence="7"/>
<evidence type="ECO:0000313" key="7">
    <source>
        <dbReference type="EMBL" id="MDZ8119055.1"/>
    </source>
</evidence>
<evidence type="ECO:0000256" key="4">
    <source>
        <dbReference type="ARBA" id="ARBA00022840"/>
    </source>
</evidence>
<dbReference type="Proteomes" id="UP001290861">
    <property type="component" value="Unassembled WGS sequence"/>
</dbReference>
<keyword evidence="5" id="KW-0812">Transmembrane</keyword>
<name>A0ABU5MY05_9BACT</name>
<sequence>MDSDYKDLGEEFATRWRALGDFFDPANCTFDPGEQRDLNPILEGLKRESKHYTEPVFVCEGGEKQIFKVRDLRTDRLVAMAKPLKRASDSDKEQFLREARLTACLQHPNIMSIYDQGIDEEGVPYFTMEFVPGDNLKEIVEKLVGRDPEYVKRYPRERLLEIFIKICDAVSYAHSRGVVHLDVKPANIKVGPFGEAVLCDWGLSKILSNGFDEEGIDGGRADDLPNSDLLNDLTPSGTVKGTPGFIAPEQVDGSAVISEQTDVYALGAVLYFILAYSPPISGGSFHDILRKTVKGELTPLSKSASGRFIPKGLDAVAMKALELKLADRYGSVRELREELDRFLLGFATEAQHAGWLDRTVLLFKRRPVVFRVIGISCVLLVLVLIFSFARVVHVKQLAVAAREQAEENLRLYKDESSRSKMLADSISAVAVDLHNRDNYLEASGKARLLAVQLDQETDPDKRAFLAHDLAMLNFVRQNFRKATNFFELSEVLPEHDIFYELSLKYAPFKSRDRDWLDPVELRDIILAIPARNDNVAYSMAFYYLRTKSKNLIKEKEVLPLIETLLDRLNHQGWYAEQTDTLSLEPTDKGWALSLARSPYVVFNLPLPVAKTETNVLNPLGLYSLDMSYSALSDPSHLNGTGIKVLDIRGITTWTRPQIRLLFGLQLETLIHSLDESDEFLAEILPDVELIRVNAAL</sequence>
<dbReference type="PANTHER" id="PTHR43289:SF6">
    <property type="entry name" value="SERINE_THREONINE-PROTEIN KINASE NEKL-3"/>
    <property type="match status" value="1"/>
</dbReference>
<evidence type="ECO:0000256" key="3">
    <source>
        <dbReference type="ARBA" id="ARBA00022777"/>
    </source>
</evidence>
<dbReference type="GO" id="GO:0004674">
    <property type="term" value="F:protein serine/threonine kinase activity"/>
    <property type="evidence" value="ECO:0007669"/>
    <property type="project" value="UniProtKB-EC"/>
</dbReference>
<dbReference type="InterPro" id="IPR011009">
    <property type="entry name" value="Kinase-like_dom_sf"/>
</dbReference>
<keyword evidence="5" id="KW-0472">Membrane</keyword>
<dbReference type="Gene3D" id="3.30.200.20">
    <property type="entry name" value="Phosphorylase Kinase, domain 1"/>
    <property type="match status" value="1"/>
</dbReference>
<keyword evidence="3 7" id="KW-0418">Kinase</keyword>
<keyword evidence="2" id="KW-0547">Nucleotide-binding</keyword>
<accession>A0ABU5MY05</accession>
<dbReference type="SMART" id="SM00220">
    <property type="entry name" value="S_TKc"/>
    <property type="match status" value="1"/>
</dbReference>
<dbReference type="PANTHER" id="PTHR43289">
    <property type="entry name" value="MITOGEN-ACTIVATED PROTEIN KINASE KINASE KINASE 20-RELATED"/>
    <property type="match status" value="1"/>
</dbReference>
<evidence type="ECO:0000259" key="6">
    <source>
        <dbReference type="PROSITE" id="PS50011"/>
    </source>
</evidence>
<dbReference type="InterPro" id="IPR000719">
    <property type="entry name" value="Prot_kinase_dom"/>
</dbReference>
<reference evidence="7 8" key="1">
    <citation type="journal article" date="2024" name="Appl. Environ. Microbiol.">
        <title>Pontiella agarivorans sp. nov., a novel marine anaerobic bacterium capable of degrading macroalgal polysaccharides and fixing nitrogen.</title>
        <authorList>
            <person name="Liu N."/>
            <person name="Kivenson V."/>
            <person name="Peng X."/>
            <person name="Cui Z."/>
            <person name="Lankiewicz T.S."/>
            <person name="Gosselin K.M."/>
            <person name="English C.J."/>
            <person name="Blair E.M."/>
            <person name="O'Malley M.A."/>
            <person name="Valentine D.L."/>
        </authorList>
    </citation>
    <scope>NUCLEOTIDE SEQUENCE [LARGE SCALE GENOMIC DNA]</scope>
    <source>
        <strain evidence="7 8">NLcol2</strain>
    </source>
</reference>
<keyword evidence="4" id="KW-0067">ATP-binding</keyword>
<evidence type="ECO:0000256" key="5">
    <source>
        <dbReference type="SAM" id="Phobius"/>
    </source>
</evidence>
<keyword evidence="8" id="KW-1185">Reference proteome</keyword>
<feature type="domain" description="Protein kinase" evidence="6">
    <location>
        <begin position="52"/>
        <end position="343"/>
    </location>
</feature>
<evidence type="ECO:0000313" key="8">
    <source>
        <dbReference type="Proteomes" id="UP001290861"/>
    </source>
</evidence>
<dbReference type="PROSITE" id="PS50011">
    <property type="entry name" value="PROTEIN_KINASE_DOM"/>
    <property type="match status" value="1"/>
</dbReference>
<keyword evidence="1 7" id="KW-0808">Transferase</keyword>
<gene>
    <name evidence="7" type="ORF">P9H32_10510</name>
</gene>
<feature type="transmembrane region" description="Helical" evidence="5">
    <location>
        <begin position="368"/>
        <end position="389"/>
    </location>
</feature>
<evidence type="ECO:0000256" key="1">
    <source>
        <dbReference type="ARBA" id="ARBA00022679"/>
    </source>
</evidence>
<keyword evidence="5" id="KW-1133">Transmembrane helix</keyword>
<proteinExistence type="predicted"/>
<dbReference type="Gene3D" id="1.10.510.10">
    <property type="entry name" value="Transferase(Phosphotransferase) domain 1"/>
    <property type="match status" value="1"/>
</dbReference>
<protein>
    <submittedName>
        <fullName evidence="7">Serine/threonine-protein kinase</fullName>
        <ecNumber evidence="7">2.7.11.1</ecNumber>
    </submittedName>
</protein>
<dbReference type="SUPFAM" id="SSF56112">
    <property type="entry name" value="Protein kinase-like (PK-like)"/>
    <property type="match status" value="1"/>
</dbReference>
<dbReference type="Pfam" id="PF00069">
    <property type="entry name" value="Pkinase"/>
    <property type="match status" value="1"/>
</dbReference>
<dbReference type="RefSeq" id="WP_322608844.1">
    <property type="nucleotide sequence ID" value="NZ_JARVCO010000010.1"/>
</dbReference>
<organism evidence="7 8">
    <name type="scientific">Pontiella agarivorans</name>
    <dbReference type="NCBI Taxonomy" id="3038953"/>
    <lineage>
        <taxon>Bacteria</taxon>
        <taxon>Pseudomonadati</taxon>
        <taxon>Kiritimatiellota</taxon>
        <taxon>Kiritimatiellia</taxon>
        <taxon>Kiritimatiellales</taxon>
        <taxon>Pontiellaceae</taxon>
        <taxon>Pontiella</taxon>
    </lineage>
</organism>
<dbReference type="EMBL" id="JARVCO010000010">
    <property type="protein sequence ID" value="MDZ8119055.1"/>
    <property type="molecule type" value="Genomic_DNA"/>
</dbReference>